<dbReference type="PANTHER" id="PTHR24348:SF22">
    <property type="entry name" value="NON-SPECIFIC SERINE_THREONINE PROTEIN KINASE"/>
    <property type="match status" value="1"/>
</dbReference>
<evidence type="ECO:0000313" key="14">
    <source>
        <dbReference type="EMBL" id="KAK1751959.1"/>
    </source>
</evidence>
<keyword evidence="8" id="KW-0813">Transport</keyword>
<evidence type="ECO:0000256" key="5">
    <source>
        <dbReference type="ARBA" id="ARBA00022741"/>
    </source>
</evidence>
<dbReference type="GO" id="GO:0000422">
    <property type="term" value="P:autophagy of mitochondrion"/>
    <property type="evidence" value="ECO:0007669"/>
    <property type="project" value="TreeGrafter"/>
</dbReference>
<evidence type="ECO:0000256" key="2">
    <source>
        <dbReference type="ARBA" id="ARBA00012513"/>
    </source>
</evidence>
<feature type="binding site" evidence="12">
    <location>
        <position position="222"/>
    </location>
    <ligand>
        <name>ATP</name>
        <dbReference type="ChEBI" id="CHEBI:30616"/>
    </ligand>
</feature>
<evidence type="ECO:0000313" key="15">
    <source>
        <dbReference type="Proteomes" id="UP001239445"/>
    </source>
</evidence>
<dbReference type="Proteomes" id="UP001239445">
    <property type="component" value="Unassembled WGS sequence"/>
</dbReference>
<dbReference type="Gene3D" id="3.30.200.20">
    <property type="entry name" value="Phosphorylase Kinase, domain 1"/>
    <property type="match status" value="1"/>
</dbReference>
<dbReference type="PROSITE" id="PS00107">
    <property type="entry name" value="PROTEIN_KINASE_ATP"/>
    <property type="match status" value="1"/>
</dbReference>
<dbReference type="GO" id="GO:0005829">
    <property type="term" value="C:cytosol"/>
    <property type="evidence" value="ECO:0007669"/>
    <property type="project" value="TreeGrafter"/>
</dbReference>
<keyword evidence="15" id="KW-1185">Reference proteome</keyword>
<organism evidence="14 15">
    <name type="scientific">Echria macrotheca</name>
    <dbReference type="NCBI Taxonomy" id="438768"/>
    <lineage>
        <taxon>Eukaryota</taxon>
        <taxon>Fungi</taxon>
        <taxon>Dikarya</taxon>
        <taxon>Ascomycota</taxon>
        <taxon>Pezizomycotina</taxon>
        <taxon>Sordariomycetes</taxon>
        <taxon>Sordariomycetidae</taxon>
        <taxon>Sordariales</taxon>
        <taxon>Schizotheciaceae</taxon>
        <taxon>Echria</taxon>
    </lineage>
</organism>
<evidence type="ECO:0000256" key="11">
    <source>
        <dbReference type="ARBA" id="ARBA00048679"/>
    </source>
</evidence>
<dbReference type="GO" id="GO:0042594">
    <property type="term" value="P:response to starvation"/>
    <property type="evidence" value="ECO:0007669"/>
    <property type="project" value="TreeGrafter"/>
</dbReference>
<dbReference type="SUPFAM" id="SSF56112">
    <property type="entry name" value="Protein kinase-like (PK-like)"/>
    <property type="match status" value="1"/>
</dbReference>
<dbReference type="PROSITE" id="PS50011">
    <property type="entry name" value="PROTEIN_KINASE_DOM"/>
    <property type="match status" value="1"/>
</dbReference>
<evidence type="ECO:0000256" key="4">
    <source>
        <dbReference type="ARBA" id="ARBA00022679"/>
    </source>
</evidence>
<gene>
    <name evidence="14" type="ORF">QBC47DRAFT_432735</name>
</gene>
<dbReference type="GO" id="GO:0000045">
    <property type="term" value="P:autophagosome assembly"/>
    <property type="evidence" value="ECO:0007669"/>
    <property type="project" value="TreeGrafter"/>
</dbReference>
<dbReference type="GO" id="GO:0005524">
    <property type="term" value="F:ATP binding"/>
    <property type="evidence" value="ECO:0007669"/>
    <property type="project" value="UniProtKB-UniRule"/>
</dbReference>
<dbReference type="InterPro" id="IPR017441">
    <property type="entry name" value="Protein_kinase_ATP_BS"/>
</dbReference>
<dbReference type="PANTHER" id="PTHR24348">
    <property type="entry name" value="SERINE/THREONINE-PROTEIN KINASE UNC-51-RELATED"/>
    <property type="match status" value="1"/>
</dbReference>
<dbReference type="CDD" id="cd00180">
    <property type="entry name" value="PKc"/>
    <property type="match status" value="1"/>
</dbReference>
<name>A0AAJ0B5A7_9PEZI</name>
<dbReference type="GO" id="GO:0004674">
    <property type="term" value="F:protein serine/threonine kinase activity"/>
    <property type="evidence" value="ECO:0007669"/>
    <property type="project" value="UniProtKB-KW"/>
</dbReference>
<evidence type="ECO:0000256" key="3">
    <source>
        <dbReference type="ARBA" id="ARBA00022527"/>
    </source>
</evidence>
<dbReference type="GO" id="GO:0005776">
    <property type="term" value="C:autophagosome"/>
    <property type="evidence" value="ECO:0007669"/>
    <property type="project" value="TreeGrafter"/>
</dbReference>
<dbReference type="GO" id="GO:0061709">
    <property type="term" value="P:reticulophagy"/>
    <property type="evidence" value="ECO:0007669"/>
    <property type="project" value="TreeGrafter"/>
</dbReference>
<evidence type="ECO:0000256" key="8">
    <source>
        <dbReference type="ARBA" id="ARBA00022927"/>
    </source>
</evidence>
<feature type="non-terminal residue" evidence="14">
    <location>
        <position position="550"/>
    </location>
</feature>
<comment type="catalytic activity">
    <reaction evidence="11">
        <text>L-seryl-[protein] + ATP = O-phospho-L-seryl-[protein] + ADP + H(+)</text>
        <dbReference type="Rhea" id="RHEA:17989"/>
        <dbReference type="Rhea" id="RHEA-COMP:9863"/>
        <dbReference type="Rhea" id="RHEA-COMP:11604"/>
        <dbReference type="ChEBI" id="CHEBI:15378"/>
        <dbReference type="ChEBI" id="CHEBI:29999"/>
        <dbReference type="ChEBI" id="CHEBI:30616"/>
        <dbReference type="ChEBI" id="CHEBI:83421"/>
        <dbReference type="ChEBI" id="CHEBI:456216"/>
        <dbReference type="EC" id="2.7.11.1"/>
    </reaction>
</comment>
<dbReference type="GO" id="GO:0034727">
    <property type="term" value="P:piecemeal microautophagy of the nucleus"/>
    <property type="evidence" value="ECO:0007669"/>
    <property type="project" value="TreeGrafter"/>
</dbReference>
<proteinExistence type="predicted"/>
<keyword evidence="3" id="KW-0723">Serine/threonine-protein kinase</keyword>
<dbReference type="GO" id="GO:0015031">
    <property type="term" value="P:protein transport"/>
    <property type="evidence" value="ECO:0007669"/>
    <property type="project" value="UniProtKB-KW"/>
</dbReference>
<dbReference type="GO" id="GO:0010506">
    <property type="term" value="P:regulation of autophagy"/>
    <property type="evidence" value="ECO:0007669"/>
    <property type="project" value="InterPro"/>
</dbReference>
<dbReference type="EC" id="2.7.11.1" evidence="2"/>
<comment type="caution">
    <text evidence="14">The sequence shown here is derived from an EMBL/GenBank/DDBJ whole genome shotgun (WGS) entry which is preliminary data.</text>
</comment>
<keyword evidence="7 12" id="KW-0067">ATP-binding</keyword>
<dbReference type="InterPro" id="IPR011009">
    <property type="entry name" value="Kinase-like_dom_sf"/>
</dbReference>
<accession>A0AAJ0B5A7</accession>
<dbReference type="InterPro" id="IPR045269">
    <property type="entry name" value="Atg1-like"/>
</dbReference>
<dbReference type="Pfam" id="PF00069">
    <property type="entry name" value="Pkinase"/>
    <property type="match status" value="1"/>
</dbReference>
<dbReference type="SMART" id="SM00220">
    <property type="entry name" value="S_TKc"/>
    <property type="match status" value="1"/>
</dbReference>
<dbReference type="Gene3D" id="1.10.510.10">
    <property type="entry name" value="Transferase(Phosphotransferase) domain 1"/>
    <property type="match status" value="1"/>
</dbReference>
<protein>
    <recommendedName>
        <fullName evidence="2">non-specific serine/threonine protein kinase</fullName>
        <ecNumber evidence="2">2.7.11.1</ecNumber>
    </recommendedName>
    <alternativeName>
        <fullName evidence="9">Autophagy-related protein 1</fullName>
    </alternativeName>
</protein>
<evidence type="ECO:0000256" key="7">
    <source>
        <dbReference type="ARBA" id="ARBA00022840"/>
    </source>
</evidence>
<evidence type="ECO:0000256" key="1">
    <source>
        <dbReference type="ARBA" id="ARBA00004623"/>
    </source>
</evidence>
<comment type="catalytic activity">
    <reaction evidence="10">
        <text>L-threonyl-[protein] + ATP = O-phospho-L-threonyl-[protein] + ADP + H(+)</text>
        <dbReference type="Rhea" id="RHEA:46608"/>
        <dbReference type="Rhea" id="RHEA-COMP:11060"/>
        <dbReference type="Rhea" id="RHEA-COMP:11605"/>
        <dbReference type="ChEBI" id="CHEBI:15378"/>
        <dbReference type="ChEBI" id="CHEBI:30013"/>
        <dbReference type="ChEBI" id="CHEBI:30616"/>
        <dbReference type="ChEBI" id="CHEBI:61977"/>
        <dbReference type="ChEBI" id="CHEBI:456216"/>
        <dbReference type="EC" id="2.7.11.1"/>
    </reaction>
</comment>
<evidence type="ECO:0000259" key="13">
    <source>
        <dbReference type="PROSITE" id="PS50011"/>
    </source>
</evidence>
<keyword evidence="5 12" id="KW-0547">Nucleotide-binding</keyword>
<keyword evidence="6" id="KW-0418">Kinase</keyword>
<sequence>MEQPQLTPVTSGTPYKNPQTFQCPEFRLIPINDDSRKALQLPQNKHRLIQLEGGDSAFCLAFDDPRRNEFGIGGNIESLGDGLFLPDKSIDASFRIVRETGAVLLCDHSENGTARTTVSYTATDPALGLSNHVNIDDTTKSILLARGINPFLSLGEDVDFQFRVHWICDGMSAFFNSEVPYTLGPRKSEVKRYVKGKRIGSGRSSTVFSALDITTGTLLAVKVFHYQSLSLTRRSALPKFISTFQSSIRHDHILQIIGSAGARPDLSWAEIFLPLKPGNLATLAQGSTEDECGEIAETMLQQMLSALDCLTRNGFIHRDLKPENILWDEASKSPTKYNFWLTDIGQGISASGGRTDVSVAAWEPFSAPEVYHGPEWVTKKADIWSLFATYAWVRNPEHFRGDCQRMSSPEIHRRIHKLSRRGEFSRIRRMAELDPNRRPSSRELLDLLNAGDVGSFTDLENEGLQLYSGDDIEMRYGSLPLKLPWYESLAEGDGENLWLGNESNHISDDGIPPYEPYSSPILSPYQMPETIPLSQYTGQDTLYRVPDTGK</sequence>
<evidence type="ECO:0000256" key="10">
    <source>
        <dbReference type="ARBA" id="ARBA00047899"/>
    </source>
</evidence>
<comment type="subcellular location">
    <subcellularLocation>
        <location evidence="1">Preautophagosomal structure membrane</location>
        <topology evidence="1">Peripheral membrane protein</topology>
    </subcellularLocation>
</comment>
<reference evidence="14" key="1">
    <citation type="submission" date="2023-06" db="EMBL/GenBank/DDBJ databases">
        <title>Genome-scale phylogeny and comparative genomics of the fungal order Sordariales.</title>
        <authorList>
            <consortium name="Lawrence Berkeley National Laboratory"/>
            <person name="Hensen N."/>
            <person name="Bonometti L."/>
            <person name="Westerberg I."/>
            <person name="Brannstrom I.O."/>
            <person name="Guillou S."/>
            <person name="Cros-Aarteil S."/>
            <person name="Calhoun S."/>
            <person name="Haridas S."/>
            <person name="Kuo A."/>
            <person name="Mondo S."/>
            <person name="Pangilinan J."/>
            <person name="Riley R."/>
            <person name="Labutti K."/>
            <person name="Andreopoulos B."/>
            <person name="Lipzen A."/>
            <person name="Chen C."/>
            <person name="Yanf M."/>
            <person name="Daum C."/>
            <person name="Ng V."/>
            <person name="Clum A."/>
            <person name="Steindorff A."/>
            <person name="Ohm R."/>
            <person name="Martin F."/>
            <person name="Silar P."/>
            <person name="Natvig D."/>
            <person name="Lalanne C."/>
            <person name="Gautier V."/>
            <person name="Ament-Velasquez S.L."/>
            <person name="Kruys A."/>
            <person name="Hutchinson M.I."/>
            <person name="Powell A.J."/>
            <person name="Barry K."/>
            <person name="Miller A.N."/>
            <person name="Grigoriev I.V."/>
            <person name="Debuchy R."/>
            <person name="Gladieux P."/>
            <person name="Thoren M.H."/>
            <person name="Johannesson H."/>
        </authorList>
    </citation>
    <scope>NUCLEOTIDE SEQUENCE</scope>
    <source>
        <strain evidence="14">PSN4</strain>
    </source>
</reference>
<dbReference type="AlphaFoldDB" id="A0AAJ0B5A7"/>
<dbReference type="InterPro" id="IPR000719">
    <property type="entry name" value="Prot_kinase_dom"/>
</dbReference>
<feature type="domain" description="Protein kinase" evidence="13">
    <location>
        <begin position="193"/>
        <end position="457"/>
    </location>
</feature>
<dbReference type="GO" id="GO:0034045">
    <property type="term" value="C:phagophore assembly site membrane"/>
    <property type="evidence" value="ECO:0007669"/>
    <property type="project" value="UniProtKB-SubCell"/>
</dbReference>
<dbReference type="EMBL" id="MU839840">
    <property type="protein sequence ID" value="KAK1751959.1"/>
    <property type="molecule type" value="Genomic_DNA"/>
</dbReference>
<keyword evidence="4" id="KW-0808">Transferase</keyword>
<keyword evidence="8" id="KW-0653">Protein transport</keyword>
<evidence type="ECO:0000256" key="9">
    <source>
        <dbReference type="ARBA" id="ARBA00030237"/>
    </source>
</evidence>
<evidence type="ECO:0000256" key="12">
    <source>
        <dbReference type="PROSITE-ProRule" id="PRU10141"/>
    </source>
</evidence>
<evidence type="ECO:0000256" key="6">
    <source>
        <dbReference type="ARBA" id="ARBA00022777"/>
    </source>
</evidence>